<dbReference type="EMBL" id="GGEC01077779">
    <property type="protein sequence ID" value="MBX58263.1"/>
    <property type="molecule type" value="Transcribed_RNA"/>
</dbReference>
<sequence>MTQAHTLGLSQGCAPIFLLLNCKLTTRPCNNSPA</sequence>
<dbReference type="AlphaFoldDB" id="A0A2P2PUC5"/>
<name>A0A2P2PUC5_RHIMU</name>
<protein>
    <submittedName>
        <fullName evidence="1">Uncharacterized protein</fullName>
    </submittedName>
</protein>
<organism evidence="1">
    <name type="scientific">Rhizophora mucronata</name>
    <name type="common">Asiatic mangrove</name>
    <dbReference type="NCBI Taxonomy" id="61149"/>
    <lineage>
        <taxon>Eukaryota</taxon>
        <taxon>Viridiplantae</taxon>
        <taxon>Streptophyta</taxon>
        <taxon>Embryophyta</taxon>
        <taxon>Tracheophyta</taxon>
        <taxon>Spermatophyta</taxon>
        <taxon>Magnoliopsida</taxon>
        <taxon>eudicotyledons</taxon>
        <taxon>Gunneridae</taxon>
        <taxon>Pentapetalae</taxon>
        <taxon>rosids</taxon>
        <taxon>fabids</taxon>
        <taxon>Malpighiales</taxon>
        <taxon>Rhizophoraceae</taxon>
        <taxon>Rhizophora</taxon>
    </lineage>
</organism>
<reference evidence="1" key="1">
    <citation type="submission" date="2018-02" db="EMBL/GenBank/DDBJ databases">
        <title>Rhizophora mucronata_Transcriptome.</title>
        <authorList>
            <person name="Meera S.P."/>
            <person name="Sreeshan A."/>
            <person name="Augustine A."/>
        </authorList>
    </citation>
    <scope>NUCLEOTIDE SEQUENCE</scope>
    <source>
        <tissue evidence="1">Leaf</tissue>
    </source>
</reference>
<accession>A0A2P2PUC5</accession>
<proteinExistence type="predicted"/>
<evidence type="ECO:0000313" key="1">
    <source>
        <dbReference type="EMBL" id="MBX58263.1"/>
    </source>
</evidence>